<dbReference type="EMBL" id="CP095064">
    <property type="protein sequence ID" value="UOQ68983.1"/>
    <property type="molecule type" value="Genomic_DNA"/>
</dbReference>
<reference evidence="1" key="1">
    <citation type="submission" date="2022-04" db="EMBL/GenBank/DDBJ databases">
        <title>Hymenobacter sp. isolated from the air.</title>
        <authorList>
            <person name="Won M."/>
            <person name="Lee C.-M."/>
            <person name="Woen H.-Y."/>
            <person name="Kwon S.-W."/>
        </authorList>
    </citation>
    <scope>NUCLEOTIDE SEQUENCE</scope>
    <source>
        <strain evidence="1">5420S-77</strain>
        <plasmid evidence="1">unnamed3</plasmid>
    </source>
</reference>
<proteinExistence type="predicted"/>
<accession>A0ABY4GDI2</accession>
<keyword evidence="2" id="KW-1185">Reference proteome</keyword>
<name>A0ABY4GDI2_9BACT</name>
<evidence type="ECO:0000313" key="1">
    <source>
        <dbReference type="EMBL" id="UOQ68983.1"/>
    </source>
</evidence>
<protein>
    <submittedName>
        <fullName evidence="1">Uncharacterized protein</fullName>
    </submittedName>
</protein>
<gene>
    <name evidence="1" type="ORF">MUN86_26115</name>
</gene>
<sequence length="147" mass="16159">MELDYLHFRSDQAGSGLCSCASDTRIHLQPLIAAFNQKHNLTIGSSELVILEGAQLVEATQLLEHELVDLIDNHHVDADPTGFGRKAVCITILDRSLILNDFSCTTDQIISRLNGIWKVFDHTVQAAGRVSVYGTDTVTAADIMPRK</sequence>
<dbReference type="RefSeq" id="WP_245126715.1">
    <property type="nucleotide sequence ID" value="NZ_CP095064.1"/>
</dbReference>
<geneLocation type="plasmid" evidence="1 2">
    <name>unnamed3</name>
</geneLocation>
<evidence type="ECO:0000313" key="2">
    <source>
        <dbReference type="Proteomes" id="UP000830401"/>
    </source>
</evidence>
<organism evidence="1 2">
    <name type="scientific">Hymenobacter volaticus</name>
    <dbReference type="NCBI Taxonomy" id="2932254"/>
    <lineage>
        <taxon>Bacteria</taxon>
        <taxon>Pseudomonadati</taxon>
        <taxon>Bacteroidota</taxon>
        <taxon>Cytophagia</taxon>
        <taxon>Cytophagales</taxon>
        <taxon>Hymenobacteraceae</taxon>
        <taxon>Hymenobacter</taxon>
    </lineage>
</organism>
<keyword evidence="1" id="KW-0614">Plasmid</keyword>
<dbReference type="Proteomes" id="UP000830401">
    <property type="component" value="Plasmid unnamed3"/>
</dbReference>